<keyword evidence="3" id="KW-1185">Reference proteome</keyword>
<evidence type="ECO:0000313" key="2">
    <source>
        <dbReference type="EMBL" id="PQP96348.1"/>
    </source>
</evidence>
<feature type="compositionally biased region" description="Basic residues" evidence="1">
    <location>
        <begin position="129"/>
        <end position="138"/>
    </location>
</feature>
<feature type="region of interest" description="Disordered" evidence="1">
    <location>
        <begin position="121"/>
        <end position="150"/>
    </location>
</feature>
<dbReference type="AlphaFoldDB" id="A0A314XV04"/>
<evidence type="ECO:0000313" key="3">
    <source>
        <dbReference type="Proteomes" id="UP000250321"/>
    </source>
</evidence>
<reference evidence="2 3" key="1">
    <citation type="submission" date="2018-02" db="EMBL/GenBank/DDBJ databases">
        <title>Draft genome of wild Prunus yedoensis var. nudiflora.</title>
        <authorList>
            <person name="Baek S."/>
            <person name="Kim J.-H."/>
            <person name="Choi K."/>
            <person name="Kim G.-B."/>
            <person name="Cho A."/>
            <person name="Jang H."/>
            <person name="Shin C.-H."/>
            <person name="Yu H.-J."/>
            <person name="Mun J.-H."/>
        </authorList>
    </citation>
    <scope>NUCLEOTIDE SEQUENCE [LARGE SCALE GENOMIC DNA]</scope>
    <source>
        <strain evidence="3">cv. Jeju island</strain>
        <tissue evidence="2">Leaf</tissue>
    </source>
</reference>
<dbReference type="EMBL" id="PJQY01002113">
    <property type="protein sequence ID" value="PQP96348.1"/>
    <property type="molecule type" value="Genomic_DNA"/>
</dbReference>
<evidence type="ECO:0000256" key="1">
    <source>
        <dbReference type="SAM" id="MobiDB-lite"/>
    </source>
</evidence>
<proteinExistence type="predicted"/>
<organism evidence="2 3">
    <name type="scientific">Prunus yedoensis var. nudiflora</name>
    <dbReference type="NCBI Taxonomy" id="2094558"/>
    <lineage>
        <taxon>Eukaryota</taxon>
        <taxon>Viridiplantae</taxon>
        <taxon>Streptophyta</taxon>
        <taxon>Embryophyta</taxon>
        <taxon>Tracheophyta</taxon>
        <taxon>Spermatophyta</taxon>
        <taxon>Magnoliopsida</taxon>
        <taxon>eudicotyledons</taxon>
        <taxon>Gunneridae</taxon>
        <taxon>Pentapetalae</taxon>
        <taxon>rosids</taxon>
        <taxon>fabids</taxon>
        <taxon>Rosales</taxon>
        <taxon>Rosaceae</taxon>
        <taxon>Amygdaloideae</taxon>
        <taxon>Amygdaleae</taxon>
        <taxon>Prunus</taxon>
    </lineage>
</organism>
<name>A0A314XV04_PRUYE</name>
<gene>
    <name evidence="2" type="ORF">Pyn_14266</name>
</gene>
<accession>A0A314XV04</accession>
<dbReference type="STRING" id="2094558.A0A314XV04"/>
<comment type="caution">
    <text evidence="2">The sequence shown here is derived from an EMBL/GenBank/DDBJ whole genome shotgun (WGS) entry which is preliminary data.</text>
</comment>
<sequence>MDVPRWERKIRALDQGSDLSKETDLQLKGKNQAELREWLERRLRIVQVEEVVDEIKYMEWYERITRKFVGRPESLESEFQRIVAAMREIADIADSFPADRMDSRDRKSLDEIKNAAHKSLMDLVGDSKKSRRKIATKRKREDDPTIKDDY</sequence>
<feature type="compositionally biased region" description="Basic and acidic residues" evidence="1">
    <location>
        <begin position="139"/>
        <end position="150"/>
    </location>
</feature>
<dbReference type="OrthoDB" id="1503671at2759"/>
<protein>
    <submittedName>
        <fullName evidence="2">Protein MAIN-LIKE 2 isoform X3</fullName>
    </submittedName>
</protein>
<dbReference type="Proteomes" id="UP000250321">
    <property type="component" value="Unassembled WGS sequence"/>
</dbReference>